<name>A0ABT4VW85_9RHOB</name>
<reference evidence="1 2" key="1">
    <citation type="submission" date="2023-01" db="EMBL/GenBank/DDBJ databases">
        <authorList>
            <person name="Yoon J.-W."/>
        </authorList>
    </citation>
    <scope>NUCLEOTIDE SEQUENCE [LARGE SCALE GENOMIC DNA]</scope>
    <source>
        <strain evidence="1 2">KMU-50</strain>
    </source>
</reference>
<keyword evidence="2" id="KW-1185">Reference proteome</keyword>
<evidence type="ECO:0008006" key="3">
    <source>
        <dbReference type="Google" id="ProtNLM"/>
    </source>
</evidence>
<comment type="caution">
    <text evidence="1">The sequence shown here is derived from an EMBL/GenBank/DDBJ whole genome shotgun (WGS) entry which is preliminary data.</text>
</comment>
<sequence>MSRTNWRDQLPSMKWFRSWHSLFDVEQKLWRTVDKLEEVAGGHFARHAERTHSQLRDEVLPTVQFAKKLCSLPNHWDQSIELRFCLDNGKGGEVEFDAEYRWHSLQPNFKASSLGRIEVTRVGVEFKKDKDRDFAWQKAETPEEHLALVHAKDSETWPLIRQEMLDSVNKKLANKRYSENTALLLYVDCDESCNSINWIRHHDQNFFSSLCDQTRGSFSHLFAWGPSSGVFFKDLTKPSASH</sequence>
<dbReference type="EMBL" id="JAQIIO010000001">
    <property type="protein sequence ID" value="MDA5092514.1"/>
    <property type="molecule type" value="Genomic_DNA"/>
</dbReference>
<proteinExistence type="predicted"/>
<evidence type="ECO:0000313" key="1">
    <source>
        <dbReference type="EMBL" id="MDA5092514.1"/>
    </source>
</evidence>
<gene>
    <name evidence="1" type="ORF">O2N63_00225</name>
</gene>
<protein>
    <recommendedName>
        <fullName evidence="3">DUF695 domain-containing protein</fullName>
    </recommendedName>
</protein>
<dbReference type="Proteomes" id="UP001528040">
    <property type="component" value="Unassembled WGS sequence"/>
</dbReference>
<evidence type="ECO:0000313" key="2">
    <source>
        <dbReference type="Proteomes" id="UP001528040"/>
    </source>
</evidence>
<organism evidence="1 2">
    <name type="scientific">Aliiroseovarius salicola</name>
    <dbReference type="NCBI Taxonomy" id="3009082"/>
    <lineage>
        <taxon>Bacteria</taxon>
        <taxon>Pseudomonadati</taxon>
        <taxon>Pseudomonadota</taxon>
        <taxon>Alphaproteobacteria</taxon>
        <taxon>Rhodobacterales</taxon>
        <taxon>Paracoccaceae</taxon>
        <taxon>Aliiroseovarius</taxon>
    </lineage>
</organism>
<accession>A0ABT4VW85</accession>
<dbReference type="RefSeq" id="WP_271051987.1">
    <property type="nucleotide sequence ID" value="NZ_JAQIIO010000001.1"/>
</dbReference>